<reference evidence="3" key="1">
    <citation type="submission" date="2021-01" db="EMBL/GenBank/DDBJ databases">
        <title>Rhizobium sp. strain KVB221 16S ribosomal RNA gene Genome sequencing and assembly.</title>
        <authorList>
            <person name="Kang M."/>
        </authorList>
    </citation>
    <scope>NUCLEOTIDE SEQUENCE</scope>
    <source>
        <strain evidence="3">KVB221</strain>
    </source>
</reference>
<evidence type="ECO:0000259" key="2">
    <source>
        <dbReference type="Pfam" id="PF13514"/>
    </source>
</evidence>
<dbReference type="InterPro" id="IPR027417">
    <property type="entry name" value="P-loop_NTPase"/>
</dbReference>
<dbReference type="Gene3D" id="3.40.50.300">
    <property type="entry name" value="P-loop containing nucleotide triphosphate hydrolases"/>
    <property type="match status" value="2"/>
</dbReference>
<dbReference type="Pfam" id="PF13514">
    <property type="entry name" value="AAA_27"/>
    <property type="match status" value="1"/>
</dbReference>
<protein>
    <submittedName>
        <fullName evidence="3">AAA family ATPase</fullName>
    </submittedName>
</protein>
<dbReference type="EMBL" id="JAEQNC010000009">
    <property type="protein sequence ID" value="MBL0373769.1"/>
    <property type="molecule type" value="Genomic_DNA"/>
</dbReference>
<dbReference type="AlphaFoldDB" id="A0A936YNE5"/>
<keyword evidence="4" id="KW-1185">Reference proteome</keyword>
<keyword evidence="1" id="KW-0175">Coiled coil</keyword>
<dbReference type="PANTHER" id="PTHR41259">
    <property type="entry name" value="DOUBLE-STRAND BREAK REPAIR RAD50 ATPASE, PUTATIVE-RELATED"/>
    <property type="match status" value="1"/>
</dbReference>
<proteinExistence type="predicted"/>
<dbReference type="SUPFAM" id="SSF52540">
    <property type="entry name" value="P-loop containing nucleoside triphosphate hydrolases"/>
    <property type="match status" value="1"/>
</dbReference>
<feature type="domain" description="YhaN AAA" evidence="2">
    <location>
        <begin position="1"/>
        <end position="203"/>
    </location>
</feature>
<comment type="caution">
    <text evidence="3">The sequence shown here is derived from an EMBL/GenBank/DDBJ whole genome shotgun (WGS) entry which is preliminary data.</text>
</comment>
<feature type="coiled-coil region" evidence="1">
    <location>
        <begin position="379"/>
        <end position="413"/>
    </location>
</feature>
<dbReference type="Proteomes" id="UP000633219">
    <property type="component" value="Unassembled WGS sequence"/>
</dbReference>
<name>A0A936YNE5_9HYPH</name>
<evidence type="ECO:0000313" key="3">
    <source>
        <dbReference type="EMBL" id="MBL0373769.1"/>
    </source>
</evidence>
<gene>
    <name evidence="3" type="ORF">JJB09_17235</name>
</gene>
<dbReference type="PANTHER" id="PTHR41259:SF1">
    <property type="entry name" value="DOUBLE-STRAND BREAK REPAIR RAD50 ATPASE, PUTATIVE-RELATED"/>
    <property type="match status" value="1"/>
</dbReference>
<dbReference type="InterPro" id="IPR038734">
    <property type="entry name" value="YhaN_AAA"/>
</dbReference>
<evidence type="ECO:0000256" key="1">
    <source>
        <dbReference type="SAM" id="Coils"/>
    </source>
</evidence>
<organism evidence="3 4">
    <name type="scientific">Rhizobium setariae</name>
    <dbReference type="NCBI Taxonomy" id="2801340"/>
    <lineage>
        <taxon>Bacteria</taxon>
        <taxon>Pseudomonadati</taxon>
        <taxon>Pseudomonadota</taxon>
        <taxon>Alphaproteobacteria</taxon>
        <taxon>Hyphomicrobiales</taxon>
        <taxon>Rhizobiaceae</taxon>
        <taxon>Rhizobium/Agrobacterium group</taxon>
        <taxon>Rhizobium</taxon>
    </lineage>
</organism>
<evidence type="ECO:0000313" key="4">
    <source>
        <dbReference type="Proteomes" id="UP000633219"/>
    </source>
</evidence>
<sequence>MRLRRLDLTRYGKFTDFTIDFGEATAGSPDLHIVYGLNEAGKSTTFSAFLDLLFGIPERSQYNFLHQYSTMQIGARLQFNSGDHELVRLKQRTGSLLDERGQPVNEALLASALGGINRDAYRTMFSLDDQSLKEGGNAIIQSKGDLGELLFSASAGLAGLSRSLAAAGDDAGAIYKKRSSSTRVAELKRTLAALKSRRDEIDTFANAYAALVGAHGQAQGSYDKAMGELAEARSKHGEISRLLNALPLTAEAARLETQLADFADLPRPPSDWFALLPQLSRDETRLLTLVDTADRTIDTLKDEIEAIQLDDGLLALAGRIEALEDGRARYRTAESDLPKRKAALAEQQALLSSILTTLERAGDPEPSQLLVPASLTGAIRELIEARSGIEAQLASAEREVLRANDSLERHLDEEKHLCASTKAPAPELLARIGRALAQWNLPLVQSRLAVEERTRQQLMRACEAHFAALKPWTGDAAALRGSKTAEPRQIETWRIATAAIDKRVADHQNRLRDLATERRASETKIGLLEEAGPIDDTEALQIRQARDTAWQDHRKRLDDESAGAFEVQMRRDDVLAERRLSCSRDLAELRQYRQAATMAADSMDRHQELLDEARAELTCLTDTMRGHLPTPDFTGADKTAGEILTNLESWASRRNQALDASHALQQSEDETTQIRQDIATHRIVLETAMTDAGSSDATQLQDIELAEAAAALLAEAEKVNNAQGAFAKTLANLERDLMERQRDNAQARDAMDKWQGAWNASLGQTWFSDKAGSVASIREILNVLADLPGAIRERDQLAQRVTTMERDQAAFQADVEAIVAELGRLALPTDPRSAADALLADLEASLRARQMRTDKGAELGRQIEKRRTLESERALHEARKAELTDFFGTDTLTAVNTCLEQVRSRQQLEDRLSTLKDQIVSGLRVETYQRAQDHLAAMDAAAAERDAIELEQRIDDLTERTKLLYAEVTRTADKLEAVGGDNSVAAIEAERRTIFLEIEDLAIRYLRLRTGTLAAEQALFAYREKHRSSMMVRASEAFRQITRGEYTGLAARPDKDKDKEILIGMARDGGSKLAEAMSTGTQFQLYLALRLAGYEEFAAVRPAVPFIADDIMESFDDPRSEEVFRLLGEMAKVGQVIYLTHHRHLCDIASEVVPGVKIHDING</sequence>
<feature type="coiled-coil region" evidence="1">
    <location>
        <begin position="940"/>
        <end position="967"/>
    </location>
</feature>
<dbReference type="RefSeq" id="WP_201660802.1">
    <property type="nucleotide sequence ID" value="NZ_JAEQNC010000009.1"/>
</dbReference>
<accession>A0A936YNE5</accession>